<reference evidence="2" key="1">
    <citation type="journal article" date="2017" name="Front. Microbiol.">
        <title>Genome Characterization of the First Mimiviruses of Lineage C Isolated in Brazil.</title>
        <authorList>
            <person name="Assis F.L."/>
            <person name="Franco-Luiz A.P.M."/>
            <person name="Dos Santos R.N."/>
            <person name="Campos F.S."/>
            <person name="Dornas F.P."/>
            <person name="Borato P.V.M."/>
            <person name="Franco A.C."/>
            <person name="Abrahao J.S."/>
            <person name="Colson P."/>
            <person name="Scola B."/>
        </authorList>
    </citation>
    <scope>NUCLEOTIDE SEQUENCE [LARGE SCALE GENOMIC DNA]</scope>
</reference>
<proteinExistence type="inferred from homology"/>
<dbReference type="InterPro" id="IPR053710">
    <property type="entry name" value="Arylamine_NAT_domain_sf"/>
</dbReference>
<evidence type="ECO:0000256" key="1">
    <source>
        <dbReference type="ARBA" id="ARBA00006547"/>
    </source>
</evidence>
<dbReference type="Pfam" id="PF00797">
    <property type="entry name" value="Acetyltransf_2"/>
    <property type="match status" value="1"/>
</dbReference>
<name>A0A2L2DI15_MIMIV</name>
<keyword evidence="2" id="KW-0808">Transferase</keyword>
<comment type="similarity">
    <text evidence="1">Belongs to the arylamine N-acetyltransferase family.</text>
</comment>
<dbReference type="Proteomes" id="UP000280369">
    <property type="component" value="Segment"/>
</dbReference>
<organism evidence="2">
    <name type="scientific">Acanthamoeba polyphaga mimivirus</name>
    <name type="common">APMV</name>
    <dbReference type="NCBI Taxonomy" id="212035"/>
    <lineage>
        <taxon>Viruses</taxon>
        <taxon>Varidnaviria</taxon>
        <taxon>Bamfordvirae</taxon>
        <taxon>Nucleocytoviricota</taxon>
        <taxon>Megaviricetes</taxon>
        <taxon>Imitervirales</taxon>
        <taxon>Mimiviridae</taxon>
        <taxon>Megamimivirinae</taxon>
        <taxon>Mimivirus</taxon>
        <taxon>Mimivirus bradfordmassiliense</taxon>
    </lineage>
</organism>
<accession>A0A2L2DI15</accession>
<dbReference type="PANTHER" id="PTHR11786">
    <property type="entry name" value="N-HYDROXYARYLAMINE O-ACETYLTRANSFERASE"/>
    <property type="match status" value="1"/>
</dbReference>
<protein>
    <submittedName>
        <fullName evidence="2">Putative acetyltransferase</fullName>
    </submittedName>
</protein>
<dbReference type="SUPFAM" id="SSF54001">
    <property type="entry name" value="Cysteine proteinases"/>
    <property type="match status" value="1"/>
</dbReference>
<dbReference type="PANTHER" id="PTHR11786:SF0">
    <property type="entry name" value="ARYLAMINE N-ACETYLTRANSFERASE 4-RELATED"/>
    <property type="match status" value="1"/>
</dbReference>
<dbReference type="InterPro" id="IPR001447">
    <property type="entry name" value="Arylamine_N-AcTrfase"/>
</dbReference>
<dbReference type="EMBL" id="MG602507">
    <property type="protein sequence ID" value="AVG45795.1"/>
    <property type="molecule type" value="Genomic_DNA"/>
</dbReference>
<evidence type="ECO:0000313" key="2">
    <source>
        <dbReference type="EMBL" id="AVG45795.1"/>
    </source>
</evidence>
<dbReference type="GO" id="GO:0016407">
    <property type="term" value="F:acetyltransferase activity"/>
    <property type="evidence" value="ECO:0007669"/>
    <property type="project" value="InterPro"/>
</dbReference>
<dbReference type="Gene3D" id="3.30.2140.20">
    <property type="match status" value="1"/>
</dbReference>
<dbReference type="InterPro" id="IPR038765">
    <property type="entry name" value="Papain-like_cys_pep_sf"/>
</dbReference>
<sequence>MLTLLQHLMIEFISNHAFSNKDYFTKNNLPDFQPDLIIRKTMTHKYGICMELNYTFCDILQRNGFDSRLIKCYKLNPKTNEFYDIYHLAIIVEISRIKYFVDVGFGEYFVEPVLLVNGKKTGNISVKNIPESCDNYSMYDLLIDSVLILRIVDSAVDVQDINKNYCKFFSSKPCDFPLCRILFERIYNPLTGTFDVVKSTCKL</sequence>
<organismHost>
    <name type="scientific">Acanthamoeba polyphaga</name>
    <name type="common">Amoeba</name>
    <dbReference type="NCBI Taxonomy" id="5757"/>
</organismHost>